<gene>
    <name evidence="1" type="ORF">Patl1_05726</name>
</gene>
<comment type="caution">
    <text evidence="1">The sequence shown here is derived from an EMBL/GenBank/DDBJ whole genome shotgun (WGS) entry which is preliminary data.</text>
</comment>
<dbReference type="EMBL" id="CM047899">
    <property type="protein sequence ID" value="KAJ0101888.1"/>
    <property type="molecule type" value="Genomic_DNA"/>
</dbReference>
<protein>
    <submittedName>
        <fullName evidence="1">Uncharacterized protein</fullName>
    </submittedName>
</protein>
<name>A0ACC1BRS2_9ROSI</name>
<accession>A0ACC1BRS2</accession>
<sequence>MKVLADGGSTHNFIQERLATYLGLTISTSPNFHVMIGNGDTMCCLGVCSRVPLLLDGHWFVVVLYVLPIRGAGVVLGMQWLAALGPILMDYKALTLSFTWNGVALTLDKSPATFSRNSSPKISWLECSMSTQLILPFRVSFWQYVQLRNLHQNQWHYLLK</sequence>
<organism evidence="1 2">
    <name type="scientific">Pistacia atlantica</name>
    <dbReference type="NCBI Taxonomy" id="434234"/>
    <lineage>
        <taxon>Eukaryota</taxon>
        <taxon>Viridiplantae</taxon>
        <taxon>Streptophyta</taxon>
        <taxon>Embryophyta</taxon>
        <taxon>Tracheophyta</taxon>
        <taxon>Spermatophyta</taxon>
        <taxon>Magnoliopsida</taxon>
        <taxon>eudicotyledons</taxon>
        <taxon>Gunneridae</taxon>
        <taxon>Pentapetalae</taxon>
        <taxon>rosids</taxon>
        <taxon>malvids</taxon>
        <taxon>Sapindales</taxon>
        <taxon>Anacardiaceae</taxon>
        <taxon>Pistacia</taxon>
    </lineage>
</organism>
<evidence type="ECO:0000313" key="2">
    <source>
        <dbReference type="Proteomes" id="UP001164250"/>
    </source>
</evidence>
<reference evidence="2" key="1">
    <citation type="journal article" date="2023" name="G3 (Bethesda)">
        <title>Genome assembly and association tests identify interacting loci associated with vigor, precocity, and sex in interspecific pistachio rootstocks.</title>
        <authorList>
            <person name="Palmer W."/>
            <person name="Jacygrad E."/>
            <person name="Sagayaradj S."/>
            <person name="Cavanaugh K."/>
            <person name="Han R."/>
            <person name="Bertier L."/>
            <person name="Beede B."/>
            <person name="Kafkas S."/>
            <person name="Golino D."/>
            <person name="Preece J."/>
            <person name="Michelmore R."/>
        </authorList>
    </citation>
    <scope>NUCLEOTIDE SEQUENCE [LARGE SCALE GENOMIC DNA]</scope>
</reference>
<keyword evidence="2" id="KW-1185">Reference proteome</keyword>
<evidence type="ECO:0000313" key="1">
    <source>
        <dbReference type="EMBL" id="KAJ0101888.1"/>
    </source>
</evidence>
<proteinExistence type="predicted"/>
<dbReference type="Proteomes" id="UP001164250">
    <property type="component" value="Chromosome 3"/>
</dbReference>